<dbReference type="eggNOG" id="ENOG502SC73">
    <property type="taxonomic scope" value="Eukaryota"/>
</dbReference>
<dbReference type="InParanoid" id="T1HRU9"/>
<accession>T1HRU9</accession>
<dbReference type="HOGENOM" id="CLU_1909249_0_0_1"/>
<evidence type="ECO:0000313" key="2">
    <source>
        <dbReference type="EnsemblMetazoa" id="RPRC006769-PA"/>
    </source>
</evidence>
<sequence length="133" mass="15092">MALTLFRTKLIILKNNPKLKGTGIKISDYYPKEVLQIRKALLPKLVEAREMGKYGVIKYNKLIIKDKITSNNENNSGQLKKRMLSNSPPTDTAAHNRKMDQAKSSKKTKSATDSSLAKMKLQQFSYTRKSSDE</sequence>
<feature type="region of interest" description="Disordered" evidence="1">
    <location>
        <begin position="70"/>
        <end position="133"/>
    </location>
</feature>
<dbReference type="EMBL" id="ACPB03026277">
    <property type="status" value="NOT_ANNOTATED_CDS"/>
    <property type="molecule type" value="Genomic_DNA"/>
</dbReference>
<dbReference type="EnsemblMetazoa" id="RPRC006769-RA">
    <property type="protein sequence ID" value="RPRC006769-PA"/>
    <property type="gene ID" value="RPRC006769"/>
</dbReference>
<evidence type="ECO:0000313" key="3">
    <source>
        <dbReference type="Proteomes" id="UP000015103"/>
    </source>
</evidence>
<dbReference type="OMA" id="IDNICRM"/>
<organism evidence="2 3">
    <name type="scientific">Rhodnius prolixus</name>
    <name type="common">Triatomid bug</name>
    <dbReference type="NCBI Taxonomy" id="13249"/>
    <lineage>
        <taxon>Eukaryota</taxon>
        <taxon>Metazoa</taxon>
        <taxon>Ecdysozoa</taxon>
        <taxon>Arthropoda</taxon>
        <taxon>Hexapoda</taxon>
        <taxon>Insecta</taxon>
        <taxon>Pterygota</taxon>
        <taxon>Neoptera</taxon>
        <taxon>Paraneoptera</taxon>
        <taxon>Hemiptera</taxon>
        <taxon>Heteroptera</taxon>
        <taxon>Panheteroptera</taxon>
        <taxon>Cimicomorpha</taxon>
        <taxon>Reduviidae</taxon>
        <taxon>Triatominae</taxon>
        <taxon>Rhodnius</taxon>
    </lineage>
</organism>
<feature type="compositionally biased region" description="Polar residues" evidence="1">
    <location>
        <begin position="122"/>
        <end position="133"/>
    </location>
</feature>
<dbReference type="AlphaFoldDB" id="T1HRU9"/>
<feature type="compositionally biased region" description="Polar residues" evidence="1">
    <location>
        <begin position="70"/>
        <end position="90"/>
    </location>
</feature>
<proteinExistence type="predicted"/>
<dbReference type="VEuPathDB" id="VectorBase:RPRC006769"/>
<keyword evidence="3" id="KW-1185">Reference proteome</keyword>
<name>T1HRU9_RHOPR</name>
<protein>
    <submittedName>
        <fullName evidence="2">Uncharacterized protein</fullName>
    </submittedName>
</protein>
<dbReference type="Proteomes" id="UP000015103">
    <property type="component" value="Unassembled WGS sequence"/>
</dbReference>
<evidence type="ECO:0000256" key="1">
    <source>
        <dbReference type="SAM" id="MobiDB-lite"/>
    </source>
</evidence>
<reference evidence="2" key="1">
    <citation type="submission" date="2015-05" db="UniProtKB">
        <authorList>
            <consortium name="EnsemblMetazoa"/>
        </authorList>
    </citation>
    <scope>IDENTIFICATION</scope>
</reference>